<dbReference type="Proteomes" id="UP000737018">
    <property type="component" value="Unassembled WGS sequence"/>
</dbReference>
<dbReference type="EMBL" id="JRKL02008700">
    <property type="protein sequence ID" value="KAF3946722.1"/>
    <property type="molecule type" value="Genomic_DNA"/>
</dbReference>
<proteinExistence type="predicted"/>
<evidence type="ECO:0000313" key="1">
    <source>
        <dbReference type="EMBL" id="KAF3946722.1"/>
    </source>
</evidence>
<keyword evidence="2" id="KW-1185">Reference proteome</keyword>
<name>A0A8J4V6X9_9ROSI</name>
<comment type="caution">
    <text evidence="1">The sequence shown here is derived from an EMBL/GenBank/DDBJ whole genome shotgun (WGS) entry which is preliminary data.</text>
</comment>
<evidence type="ECO:0000313" key="2">
    <source>
        <dbReference type="Proteomes" id="UP000737018"/>
    </source>
</evidence>
<dbReference type="AlphaFoldDB" id="A0A8J4V6X9"/>
<feature type="non-terminal residue" evidence="1">
    <location>
        <position position="1"/>
    </location>
</feature>
<organism evidence="1 2">
    <name type="scientific">Castanea mollissima</name>
    <name type="common">Chinese chestnut</name>
    <dbReference type="NCBI Taxonomy" id="60419"/>
    <lineage>
        <taxon>Eukaryota</taxon>
        <taxon>Viridiplantae</taxon>
        <taxon>Streptophyta</taxon>
        <taxon>Embryophyta</taxon>
        <taxon>Tracheophyta</taxon>
        <taxon>Spermatophyta</taxon>
        <taxon>Magnoliopsida</taxon>
        <taxon>eudicotyledons</taxon>
        <taxon>Gunneridae</taxon>
        <taxon>Pentapetalae</taxon>
        <taxon>rosids</taxon>
        <taxon>fabids</taxon>
        <taxon>Fagales</taxon>
        <taxon>Fagaceae</taxon>
        <taxon>Castanea</taxon>
    </lineage>
</organism>
<accession>A0A8J4V6X9</accession>
<reference evidence="1" key="1">
    <citation type="submission" date="2020-03" db="EMBL/GenBank/DDBJ databases">
        <title>Castanea mollissima Vanexum genome sequencing.</title>
        <authorList>
            <person name="Staton M."/>
        </authorList>
    </citation>
    <scope>NUCLEOTIDE SEQUENCE</scope>
    <source>
        <tissue evidence="1">Leaf</tissue>
    </source>
</reference>
<sequence length="35" mass="4335">RQSIVRERERERLKRSVLVFICILKSETNTFFYCN</sequence>
<gene>
    <name evidence="1" type="ORF">CMV_027040</name>
</gene>
<protein>
    <submittedName>
        <fullName evidence="1">Uncharacterized protein</fullName>
    </submittedName>
</protein>